<dbReference type="InterPro" id="IPR027385">
    <property type="entry name" value="Beta-barrel_OMP"/>
</dbReference>
<protein>
    <submittedName>
        <fullName evidence="4">Porin family protein</fullName>
    </submittedName>
</protein>
<dbReference type="Proteomes" id="UP000717835">
    <property type="component" value="Unassembled WGS sequence"/>
</dbReference>
<gene>
    <name evidence="4" type="ORF">K8W02_06265</name>
</gene>
<evidence type="ECO:0000259" key="3">
    <source>
        <dbReference type="Pfam" id="PF13505"/>
    </source>
</evidence>
<reference evidence="4" key="1">
    <citation type="journal article" date="2021" name="PeerJ">
        <title>Extensive microbial diversity within the chicken gut microbiome revealed by metagenomics and culture.</title>
        <authorList>
            <person name="Gilroy R."/>
            <person name="Ravi A."/>
            <person name="Getino M."/>
            <person name="Pursley I."/>
            <person name="Horton D.L."/>
            <person name="Alikhan N.F."/>
            <person name="Baker D."/>
            <person name="Gharbi K."/>
            <person name="Hall N."/>
            <person name="Watson M."/>
            <person name="Adriaenssens E.M."/>
            <person name="Foster-Nyarko E."/>
            <person name="Jarju S."/>
            <person name="Secka A."/>
            <person name="Antonio M."/>
            <person name="Oren A."/>
            <person name="Chaudhuri R.R."/>
            <person name="La Ragione R."/>
            <person name="Hildebrand F."/>
            <person name="Pallen M.J."/>
        </authorList>
    </citation>
    <scope>NUCLEOTIDE SEQUENCE</scope>
    <source>
        <strain evidence="4">CHK55-1828</strain>
    </source>
</reference>
<dbReference type="RefSeq" id="WP_276827466.1">
    <property type="nucleotide sequence ID" value="NZ_CALUIP010000010.1"/>
</dbReference>
<feature type="chain" id="PRO_5037104607" evidence="2">
    <location>
        <begin position="20"/>
        <end position="176"/>
    </location>
</feature>
<dbReference type="Gene3D" id="2.40.160.20">
    <property type="match status" value="1"/>
</dbReference>
<keyword evidence="1 2" id="KW-0732">Signal</keyword>
<comment type="caution">
    <text evidence="4">The sequence shown here is derived from an EMBL/GenBank/DDBJ whole genome shotgun (WGS) entry which is preliminary data.</text>
</comment>
<organism evidence="4 5">
    <name type="scientific">Mediterranea massiliensis</name>
    <dbReference type="NCBI Taxonomy" id="1841865"/>
    <lineage>
        <taxon>Bacteria</taxon>
        <taxon>Pseudomonadati</taxon>
        <taxon>Bacteroidota</taxon>
        <taxon>Bacteroidia</taxon>
        <taxon>Bacteroidales</taxon>
        <taxon>Bacteroidaceae</taxon>
        <taxon>Mediterranea</taxon>
    </lineage>
</organism>
<evidence type="ECO:0000256" key="1">
    <source>
        <dbReference type="ARBA" id="ARBA00022729"/>
    </source>
</evidence>
<evidence type="ECO:0000313" key="4">
    <source>
        <dbReference type="EMBL" id="HJF91972.1"/>
    </source>
</evidence>
<accession>A0A921HYB8</accession>
<name>A0A921HYB8_9BACT</name>
<feature type="domain" description="Outer membrane protein beta-barrel" evidence="3">
    <location>
        <begin position="6"/>
        <end position="176"/>
    </location>
</feature>
<proteinExistence type="predicted"/>
<dbReference type="AlphaFoldDB" id="A0A921HYB8"/>
<evidence type="ECO:0000256" key="2">
    <source>
        <dbReference type="SAM" id="SignalP"/>
    </source>
</evidence>
<dbReference type="SUPFAM" id="SSF56925">
    <property type="entry name" value="OMPA-like"/>
    <property type="match status" value="1"/>
</dbReference>
<dbReference type="Pfam" id="PF13505">
    <property type="entry name" value="OMP_b-brl"/>
    <property type="match status" value="1"/>
</dbReference>
<dbReference type="InterPro" id="IPR011250">
    <property type="entry name" value="OMP/PagP_B-barrel"/>
</dbReference>
<feature type="signal peptide" evidence="2">
    <location>
        <begin position="1"/>
        <end position="19"/>
    </location>
</feature>
<evidence type="ECO:0000313" key="5">
    <source>
        <dbReference type="Proteomes" id="UP000717835"/>
    </source>
</evidence>
<sequence>MKKFVILLFVLAASLSVKAQVYVGGSLGLWHNDDADRTSFTLAPEVGYELNEAWSVGATLAFTHSKTKVEKIKTITNGFAFAPYARYSFFNSKIIRLFVDGGIGVSTYKVKDGGDATSGFELGFKPGIAIKLNKHFNFIAKYGFLGYRDDYMLGSQDGYGFSFSSEDLSIGFHYVF</sequence>
<reference evidence="4" key="2">
    <citation type="submission" date="2021-09" db="EMBL/GenBank/DDBJ databases">
        <authorList>
            <person name="Gilroy R."/>
        </authorList>
    </citation>
    <scope>NUCLEOTIDE SEQUENCE</scope>
    <source>
        <strain evidence="4">CHK55-1828</strain>
    </source>
</reference>
<dbReference type="EMBL" id="DYVX01000051">
    <property type="protein sequence ID" value="HJF91972.1"/>
    <property type="molecule type" value="Genomic_DNA"/>
</dbReference>